<dbReference type="EMBL" id="CP000631">
    <property type="protein sequence ID" value="ACM31177.1"/>
    <property type="molecule type" value="Genomic_DNA"/>
</dbReference>
<dbReference type="PANTHER" id="PTHR30006:SF2">
    <property type="entry name" value="ABC TRANSPORTER SUBSTRATE-BINDING PROTEIN"/>
    <property type="match status" value="1"/>
</dbReference>
<evidence type="ECO:0000256" key="1">
    <source>
        <dbReference type="ARBA" id="ARBA00022729"/>
    </source>
</evidence>
<dbReference type="PROSITE" id="PS51318">
    <property type="entry name" value="TAT"/>
    <property type="match status" value="1"/>
</dbReference>
<dbReference type="HOGENOM" id="CLU_026974_0_0_5"/>
<dbReference type="Gene3D" id="3.40.190.10">
    <property type="entry name" value="Periplasmic binding protein-like II"/>
    <property type="match status" value="2"/>
</dbReference>
<accession>B9JPV8</accession>
<feature type="signal peptide" evidence="3">
    <location>
        <begin position="1"/>
        <end position="25"/>
    </location>
</feature>
<gene>
    <name evidence="4" type="ordered locus">Arad_12121</name>
</gene>
<dbReference type="Pfam" id="PF13416">
    <property type="entry name" value="SBP_bac_8"/>
    <property type="match status" value="1"/>
</dbReference>
<dbReference type="KEGG" id="ara:Arad_12121"/>
<dbReference type="Proteomes" id="UP000001600">
    <property type="component" value="Plasmid pAtK84c"/>
</dbReference>
<keyword evidence="4" id="KW-0614">Plasmid</keyword>
<evidence type="ECO:0000256" key="2">
    <source>
        <dbReference type="ARBA" id="ARBA00022764"/>
    </source>
</evidence>
<dbReference type="AlphaFoldDB" id="B9JPV8"/>
<keyword evidence="1 3" id="KW-0732">Signal</keyword>
<dbReference type="SUPFAM" id="SSF53850">
    <property type="entry name" value="Periplasmic binding protein-like II"/>
    <property type="match status" value="1"/>
</dbReference>
<dbReference type="PANTHER" id="PTHR30006">
    <property type="entry name" value="THIAMINE-BINDING PERIPLASMIC PROTEIN-RELATED"/>
    <property type="match status" value="1"/>
</dbReference>
<evidence type="ECO:0000313" key="4">
    <source>
        <dbReference type="EMBL" id="ACM31177.1"/>
    </source>
</evidence>
<sequence>MKQRLISRRHFSMTALALPALAAFAGIGRAANAWNDIVSAAETEGTLTVLGPPIQPYRLSILEFQKAYPKIKLEYTAGSSPDFEARLRSERRVKQYLWDIMVAGFSGSAFSEQIPAGWFDPVRSLITQPDILDDTHWLGGFEGGFLDRDKKYFYAFQAGKQNNLNIDRAKIPKASLSRLEDLLDPQWKGKIAILDPRTRGSGHLVTLLLTVLGEDKARAFLTEQQPTLASSNRQLSDWIAAGAYPITSGLSPSEIAQLQANGLAKEVTALSTPPNQTAWTPGWGAVALLHNAPHPNAAKVFVNWLLSQGAQADWAGRGFVNSRRTDVKPGLEVSALSDASFREGLTFNNEVNAEKALKAFALAKEVLG</sequence>
<keyword evidence="2" id="KW-0574">Periplasm</keyword>
<geneLocation type="plasmid" evidence="4 5">
    <name>pAtK84c</name>
</geneLocation>
<protein>
    <submittedName>
        <fullName evidence="4">ABC-type Fe3+ transport system periplasmic component</fullName>
    </submittedName>
</protein>
<dbReference type="InterPro" id="IPR006311">
    <property type="entry name" value="TAT_signal"/>
</dbReference>
<dbReference type="InterPro" id="IPR006059">
    <property type="entry name" value="SBP"/>
</dbReference>
<reference evidence="4 5" key="1">
    <citation type="journal article" date="2009" name="J. Bacteriol.">
        <title>Genome sequences of three Agrobacterium biovars help elucidate the evolution of multichromosome genomes in bacteria.</title>
        <authorList>
            <person name="Slater S.C."/>
            <person name="Goldman B.S."/>
            <person name="Goodner B."/>
            <person name="Setubal J.C."/>
            <person name="Farrand S.K."/>
            <person name="Nester E.W."/>
            <person name="Burr T.J."/>
            <person name="Banta L."/>
            <person name="Dickerman A.W."/>
            <person name="Paulsen I."/>
            <person name="Otten L."/>
            <person name="Suen G."/>
            <person name="Welch R."/>
            <person name="Almeida N.F."/>
            <person name="Arnold F."/>
            <person name="Burton O.T."/>
            <person name="Du Z."/>
            <person name="Ewing A."/>
            <person name="Godsy E."/>
            <person name="Heisel S."/>
            <person name="Houmiel K.L."/>
            <person name="Jhaveri J."/>
            <person name="Lu J."/>
            <person name="Miller N.M."/>
            <person name="Norton S."/>
            <person name="Chen Q."/>
            <person name="Phoolcharoen W."/>
            <person name="Ohlin V."/>
            <person name="Ondrusek D."/>
            <person name="Pride N."/>
            <person name="Stricklin S.L."/>
            <person name="Sun J."/>
            <person name="Wheeler C."/>
            <person name="Wilson L."/>
            <person name="Zhu H."/>
            <person name="Wood D.W."/>
        </authorList>
    </citation>
    <scope>NUCLEOTIDE SEQUENCE [LARGE SCALE GENOMIC DNA]</scope>
    <source>
        <strain evidence="5">K84 / ATCC BAA-868</strain>
        <plasmid evidence="4 5">pAtK84c</plasmid>
    </source>
</reference>
<name>B9JPV8_RHIR8</name>
<evidence type="ECO:0000256" key="3">
    <source>
        <dbReference type="SAM" id="SignalP"/>
    </source>
</evidence>
<evidence type="ECO:0000313" key="5">
    <source>
        <dbReference type="Proteomes" id="UP000001600"/>
    </source>
</evidence>
<proteinExistence type="predicted"/>
<organism evidence="4 5">
    <name type="scientific">Rhizobium rhizogenes (strain K84 / ATCC BAA-868)</name>
    <name type="common">Agrobacterium radiobacter</name>
    <dbReference type="NCBI Taxonomy" id="311403"/>
    <lineage>
        <taxon>Bacteria</taxon>
        <taxon>Pseudomonadati</taxon>
        <taxon>Pseudomonadota</taxon>
        <taxon>Alphaproteobacteria</taxon>
        <taxon>Hyphomicrobiales</taxon>
        <taxon>Rhizobiaceae</taxon>
        <taxon>Rhizobium/Agrobacterium group</taxon>
        <taxon>Rhizobium</taxon>
    </lineage>
</organism>
<feature type="chain" id="PRO_5002887272" evidence="3">
    <location>
        <begin position="26"/>
        <end position="368"/>
    </location>
</feature>